<keyword evidence="3" id="KW-1185">Reference proteome</keyword>
<gene>
    <name evidence="2" type="ORF">PV327_007453</name>
</gene>
<dbReference type="Proteomes" id="UP001168972">
    <property type="component" value="Unassembled WGS sequence"/>
</dbReference>
<reference evidence="2" key="2">
    <citation type="submission" date="2023-03" db="EMBL/GenBank/DDBJ databases">
        <authorList>
            <person name="Inwood S.N."/>
            <person name="Skelly J.G."/>
            <person name="Guhlin J."/>
            <person name="Harrop T.W.R."/>
            <person name="Goldson S.G."/>
            <person name="Dearden P.K."/>
        </authorList>
    </citation>
    <scope>NUCLEOTIDE SEQUENCE</scope>
    <source>
        <strain evidence="2">Lincoln</strain>
        <tissue evidence="2">Whole body</tissue>
    </source>
</reference>
<dbReference type="AlphaFoldDB" id="A0AA39FZ73"/>
<reference evidence="2" key="1">
    <citation type="journal article" date="2023" name="bioRxiv">
        <title>Scaffold-level genome assemblies of two parasitoid biocontrol wasps reveal the parthenogenesis mechanism and an associated novel virus.</title>
        <authorList>
            <person name="Inwood S."/>
            <person name="Skelly J."/>
            <person name="Guhlin J."/>
            <person name="Harrop T."/>
            <person name="Goldson S."/>
            <person name="Dearden P."/>
        </authorList>
    </citation>
    <scope>NUCLEOTIDE SEQUENCE</scope>
    <source>
        <strain evidence="2">Lincoln</strain>
        <tissue evidence="2">Whole body</tissue>
    </source>
</reference>
<evidence type="ECO:0000313" key="2">
    <source>
        <dbReference type="EMBL" id="KAK0178575.1"/>
    </source>
</evidence>
<dbReference type="EMBL" id="JAQQBR010000004">
    <property type="protein sequence ID" value="KAK0178575.1"/>
    <property type="molecule type" value="Genomic_DNA"/>
</dbReference>
<comment type="caution">
    <text evidence="2">The sequence shown here is derived from an EMBL/GenBank/DDBJ whole genome shotgun (WGS) entry which is preliminary data.</text>
</comment>
<proteinExistence type="predicted"/>
<evidence type="ECO:0000313" key="3">
    <source>
        <dbReference type="Proteomes" id="UP001168972"/>
    </source>
</evidence>
<accession>A0AA39FZ73</accession>
<protein>
    <submittedName>
        <fullName evidence="2">Uncharacterized protein</fullName>
    </submittedName>
</protein>
<name>A0AA39FZ73_MICHY</name>
<sequence>MSSLRSHILRKHNEASVEPPQKKQKLNAAEINYENECTDNFNLSTSHDVFPHEAGRNILESVPSTSQYIPPDNFSVSQKSYINFIARIYSYPDISRHRALEIIHNVRDLVRNVLKENNQAISNTLDMELHDIDAQVKNKCITQVETITHDNSSILQDLNTEHLIFNELEKSKNFIRPQSFLLGERPDYRRRKQITEMKMTPVNAQFIPIRFVFQKLFQLPSLLIETLNYVQ</sequence>
<evidence type="ECO:0000256" key="1">
    <source>
        <dbReference type="SAM" id="MobiDB-lite"/>
    </source>
</evidence>
<organism evidence="2 3">
    <name type="scientific">Microctonus hyperodae</name>
    <name type="common">Parasitoid wasp</name>
    <dbReference type="NCBI Taxonomy" id="165561"/>
    <lineage>
        <taxon>Eukaryota</taxon>
        <taxon>Metazoa</taxon>
        <taxon>Ecdysozoa</taxon>
        <taxon>Arthropoda</taxon>
        <taxon>Hexapoda</taxon>
        <taxon>Insecta</taxon>
        <taxon>Pterygota</taxon>
        <taxon>Neoptera</taxon>
        <taxon>Endopterygota</taxon>
        <taxon>Hymenoptera</taxon>
        <taxon>Apocrita</taxon>
        <taxon>Ichneumonoidea</taxon>
        <taxon>Braconidae</taxon>
        <taxon>Euphorinae</taxon>
        <taxon>Microctonus</taxon>
    </lineage>
</organism>
<feature type="region of interest" description="Disordered" evidence="1">
    <location>
        <begin position="1"/>
        <end position="23"/>
    </location>
</feature>